<name>A0A0B2V969_TOXCA</name>
<feature type="compositionally biased region" description="Low complexity" evidence="1">
    <location>
        <begin position="142"/>
        <end position="152"/>
    </location>
</feature>
<evidence type="ECO:0000256" key="1">
    <source>
        <dbReference type="SAM" id="MobiDB-lite"/>
    </source>
</evidence>
<feature type="compositionally biased region" description="Basic and acidic residues" evidence="1">
    <location>
        <begin position="382"/>
        <end position="392"/>
    </location>
</feature>
<feature type="compositionally biased region" description="Polar residues" evidence="1">
    <location>
        <begin position="729"/>
        <end position="753"/>
    </location>
</feature>
<protein>
    <submittedName>
        <fullName evidence="2">Uncharacterized protein</fullName>
    </submittedName>
</protein>
<proteinExistence type="predicted"/>
<dbReference type="STRING" id="6265.A0A0B2V969"/>
<dbReference type="EMBL" id="JPKZ01002197">
    <property type="protein sequence ID" value="KHN78049.1"/>
    <property type="molecule type" value="Genomic_DNA"/>
</dbReference>
<dbReference type="OrthoDB" id="10688824at2759"/>
<sequence>MVENHWKKARNNPHRLWIDESKLKWQPKEYTPYSPNKDSRMRSPGAAARNLPSSRSPITVETRSLRVTADVREKKNGMKRKCSQSARNRLVFEDMKRPKVPSLKRPQASSDDSSDIDEDGERASPISKNSCKGQSRRRRTQQDSSDGDGSSSAEENADEHARGSKYRSVQGSREARGPTRRSDTGTVRHATDKRTRSAHRSAVSKKQVRSRRAVIEQSSSDSDQSEDGKVQLLSKRSPQKRRKRVRRSVKKVTHIVKTPSRESSVDTVETVAMLAGDEEDGAREVESVMDVSSQNDEAKREARERSSGAEGSTELERWAESIGVSSSSSSIRCCYSPPAESTGSEATEKSFDRVVMTGEQIAESENITSKHETEEGCNEDGEDRRSLSRCDVELAVNNDDELPPTLEADGDMPLWHRSPVDSPEPVVMEVSFATSDPNSSETGGSGEGSHSPTEMPQLRASAAGTESIYDGEDEDAPPRLSPNFAPTEVAEENSLSGSETIPQWADGGTTVDGGASLKKRSIRETVDSSPPHLARSSSTNTPPKSLLRTTSAANNTCEMVNLGGDAGSEGDTSESEGAERVPRASLDSGSRTVCEVATLDAEPSALDRPPKAPAMLTQPIEEHEGNSFGDGPNTFAKKRPQPLSSAIICGQPRSNVSERSPVAPVNAPLSGGVSSQHFMSPAPCSIQQHTPTGPHQCLTPHQQTDMCNASPGSSVYLSAAAPEGAPLHSSPTTPLRIASQQPHEASAFGSPSVSKRCDEPTMQQPSSSHPMVSSAASSSASKTTPTPVVAPALSQPPLAQNGQRRGTSKKELNRCAKQQQQSSSGALMVAPRGSMQASAAPVAPTTAVAPYMLATPATHQQMTHQLGASAHSSHSQPPAAYYQGSYGHAGSASTHFESQFYAGSFAASGSTAGSYAGTPAGSYPMNMVTMAKSHSVSTAMHNSFSYNYQSGIQPTRSAMLGGTGAQSSSPDSSPAMLGTQCAAVQNGNAAASASWRYANSSAAFGGNGFMDAFGGGVPPSGGNGQFPLPNQLYPQQYYSYLMPMMRND</sequence>
<feature type="region of interest" description="Disordered" evidence="1">
    <location>
        <begin position="860"/>
        <end position="881"/>
    </location>
</feature>
<feature type="compositionally biased region" description="Low complexity" evidence="1">
    <location>
        <begin position="868"/>
        <end position="880"/>
    </location>
</feature>
<feature type="region of interest" description="Disordered" evidence="1">
    <location>
        <begin position="27"/>
        <end position="349"/>
    </location>
</feature>
<comment type="caution">
    <text evidence="2">The sequence shown here is derived from an EMBL/GenBank/DDBJ whole genome shotgun (WGS) entry which is preliminary data.</text>
</comment>
<feature type="compositionally biased region" description="Low complexity" evidence="1">
    <location>
        <begin position="766"/>
        <end position="789"/>
    </location>
</feature>
<feature type="compositionally biased region" description="Polar residues" evidence="1">
    <location>
        <begin position="816"/>
        <end position="825"/>
    </location>
</feature>
<feature type="region of interest" description="Disordered" evidence="1">
    <location>
        <begin position="722"/>
        <end position="832"/>
    </location>
</feature>
<reference evidence="2 3" key="1">
    <citation type="submission" date="2014-11" db="EMBL/GenBank/DDBJ databases">
        <title>Genetic blueprint of the zoonotic pathogen Toxocara canis.</title>
        <authorList>
            <person name="Zhu X.-Q."/>
            <person name="Korhonen P.K."/>
            <person name="Cai H."/>
            <person name="Young N.D."/>
            <person name="Nejsum P."/>
            <person name="von Samson-Himmelstjerna G."/>
            <person name="Boag P.R."/>
            <person name="Tan P."/>
            <person name="Li Q."/>
            <person name="Min J."/>
            <person name="Yang Y."/>
            <person name="Wang X."/>
            <person name="Fang X."/>
            <person name="Hall R.S."/>
            <person name="Hofmann A."/>
            <person name="Sternberg P.W."/>
            <person name="Jex A.R."/>
            <person name="Gasser R.B."/>
        </authorList>
    </citation>
    <scope>NUCLEOTIDE SEQUENCE [LARGE SCALE GENOMIC DNA]</scope>
    <source>
        <strain evidence="2">PN_DK_2014</strain>
    </source>
</reference>
<feature type="region of interest" description="Disordered" evidence="1">
    <location>
        <begin position="361"/>
        <end position="592"/>
    </location>
</feature>
<accession>A0A0B2V969</accession>
<feature type="compositionally biased region" description="Basic and acidic residues" evidence="1">
    <location>
        <begin position="296"/>
        <end position="307"/>
    </location>
</feature>
<feature type="compositionally biased region" description="Polar residues" evidence="1">
    <location>
        <begin position="51"/>
        <end position="62"/>
    </location>
</feature>
<dbReference type="AlphaFoldDB" id="A0A0B2V969"/>
<keyword evidence="3" id="KW-1185">Reference proteome</keyword>
<feature type="compositionally biased region" description="Basic and acidic residues" evidence="1">
    <location>
        <begin position="173"/>
        <end position="183"/>
    </location>
</feature>
<feature type="compositionally biased region" description="Basic residues" evidence="1">
    <location>
        <begin position="237"/>
        <end position="254"/>
    </location>
</feature>
<dbReference type="Proteomes" id="UP000031036">
    <property type="component" value="Unassembled WGS sequence"/>
</dbReference>
<evidence type="ECO:0000313" key="2">
    <source>
        <dbReference type="EMBL" id="KHN78049.1"/>
    </source>
</evidence>
<feature type="compositionally biased region" description="Basic residues" evidence="1">
    <location>
        <begin position="196"/>
        <end position="212"/>
    </location>
</feature>
<gene>
    <name evidence="2" type="ORF">Tcan_10739</name>
</gene>
<feature type="compositionally biased region" description="Polar residues" evidence="1">
    <location>
        <begin position="535"/>
        <end position="558"/>
    </location>
</feature>
<evidence type="ECO:0000313" key="3">
    <source>
        <dbReference type="Proteomes" id="UP000031036"/>
    </source>
</evidence>
<organism evidence="2 3">
    <name type="scientific">Toxocara canis</name>
    <name type="common">Canine roundworm</name>
    <dbReference type="NCBI Taxonomy" id="6265"/>
    <lineage>
        <taxon>Eukaryota</taxon>
        <taxon>Metazoa</taxon>
        <taxon>Ecdysozoa</taxon>
        <taxon>Nematoda</taxon>
        <taxon>Chromadorea</taxon>
        <taxon>Rhabditida</taxon>
        <taxon>Spirurina</taxon>
        <taxon>Ascaridomorpha</taxon>
        <taxon>Ascaridoidea</taxon>
        <taxon>Toxocaridae</taxon>
        <taxon>Toxocara</taxon>
    </lineage>
</organism>